<dbReference type="EMBL" id="KZ454992">
    <property type="protein sequence ID" value="PKI83332.1"/>
    <property type="molecule type" value="Genomic_DNA"/>
</dbReference>
<proteinExistence type="inferred from homology"/>
<comment type="similarity">
    <text evidence="1 5">Belongs to the pyrroline-5-carboxylate reductase family.</text>
</comment>
<dbReference type="NCBIfam" id="TIGR00112">
    <property type="entry name" value="proC"/>
    <property type="match status" value="1"/>
</dbReference>
<dbReference type="STRING" id="2020962.A0A2N1JA21"/>
<dbReference type="SUPFAM" id="SSF48179">
    <property type="entry name" value="6-phosphogluconate dehydrogenase C-terminal domain-like"/>
    <property type="match status" value="1"/>
</dbReference>
<feature type="domain" description="Pyrroline-5-carboxylate reductase dimerisation" evidence="7">
    <location>
        <begin position="167"/>
        <end position="271"/>
    </location>
</feature>
<feature type="binding site" evidence="4">
    <location>
        <position position="64"/>
    </location>
    <ligand>
        <name>NADPH</name>
        <dbReference type="ChEBI" id="CHEBI:57783"/>
    </ligand>
</feature>
<evidence type="ECO:0000256" key="2">
    <source>
        <dbReference type="ARBA" id="ARBA00022857"/>
    </source>
</evidence>
<dbReference type="InterPro" id="IPR029036">
    <property type="entry name" value="P5CR_dimer"/>
</dbReference>
<evidence type="ECO:0000259" key="6">
    <source>
        <dbReference type="Pfam" id="PF03807"/>
    </source>
</evidence>
<evidence type="ECO:0000256" key="5">
    <source>
        <dbReference type="RuleBase" id="RU003903"/>
    </source>
</evidence>
<dbReference type="PANTHER" id="PTHR11645:SF0">
    <property type="entry name" value="PYRROLINE-5-CARBOXYLATE REDUCTASE 3"/>
    <property type="match status" value="1"/>
</dbReference>
<keyword evidence="9" id="KW-1185">Reference proteome</keyword>
<dbReference type="InterPro" id="IPR008927">
    <property type="entry name" value="6-PGluconate_DH-like_C_sf"/>
</dbReference>
<dbReference type="FunFam" id="1.10.3730.10:FF:000001">
    <property type="entry name" value="Pyrroline-5-carboxylate reductase"/>
    <property type="match status" value="1"/>
</dbReference>
<name>A0A2N1JA21_9BASI</name>
<sequence>MGTAILSGILDACHQQERGASQESAPLPSQFIATVASEASQQKLTRHFEQMGYAGQVEVMVGDNLGAVRRADATMICVKPYLIEQVLGQDGMRNALDGKLVASIAAGVTIAQIKHLAPSANVVRAMPNTACKIREGMTAIAGPEGPSDRALLTAMFSAVGKCTFVDEKHLDVCTAMAGSGPAFTMVFIDAMVDGGVMMGLPRAQALEIAAQTVQGAARLVQETGQPPAVLKDNVTTPGGCTIAGLLRMEDGGVRGTVARTIQAATERAAELGKK</sequence>
<dbReference type="Gene3D" id="1.10.3730.10">
    <property type="entry name" value="ProC C-terminal domain-like"/>
    <property type="match status" value="1"/>
</dbReference>
<dbReference type="PROSITE" id="PS00521">
    <property type="entry name" value="P5CR"/>
    <property type="match status" value="1"/>
</dbReference>
<evidence type="ECO:0000256" key="3">
    <source>
        <dbReference type="ARBA" id="ARBA00023002"/>
    </source>
</evidence>
<dbReference type="OrthoDB" id="10263291at2759"/>
<dbReference type="Gene3D" id="3.40.50.720">
    <property type="entry name" value="NAD(P)-binding Rossmann-like Domain"/>
    <property type="match status" value="1"/>
</dbReference>
<keyword evidence="5" id="KW-0641">Proline biosynthesis</keyword>
<dbReference type="InterPro" id="IPR036291">
    <property type="entry name" value="NAD(P)-bd_dom_sf"/>
</dbReference>
<dbReference type="InterPro" id="IPR000304">
    <property type="entry name" value="Pyrroline-COOH_reductase"/>
</dbReference>
<dbReference type="PIRSF" id="PIRSF000193">
    <property type="entry name" value="Pyrrol-5-carb_rd"/>
    <property type="match status" value="1"/>
</dbReference>
<dbReference type="GO" id="GO:0004735">
    <property type="term" value="F:pyrroline-5-carboxylate reductase activity"/>
    <property type="evidence" value="ECO:0007669"/>
    <property type="project" value="UniProtKB-EC"/>
</dbReference>
<dbReference type="PANTHER" id="PTHR11645">
    <property type="entry name" value="PYRROLINE-5-CARBOXYLATE REDUCTASE"/>
    <property type="match status" value="1"/>
</dbReference>
<dbReference type="InterPro" id="IPR028939">
    <property type="entry name" value="P5C_Rdtase_cat_N"/>
</dbReference>
<dbReference type="InterPro" id="IPR053790">
    <property type="entry name" value="P5CR-like_CS"/>
</dbReference>
<evidence type="ECO:0000256" key="1">
    <source>
        <dbReference type="ARBA" id="ARBA00005525"/>
    </source>
</evidence>
<evidence type="ECO:0000313" key="9">
    <source>
        <dbReference type="Proteomes" id="UP000232875"/>
    </source>
</evidence>
<dbReference type="Pfam" id="PF14748">
    <property type="entry name" value="P5CR_dimer"/>
    <property type="match status" value="1"/>
</dbReference>
<keyword evidence="3 5" id="KW-0560">Oxidoreductase</keyword>
<reference evidence="8 9" key="1">
    <citation type="submission" date="2017-10" db="EMBL/GenBank/DDBJ databases">
        <title>A novel species of cold-tolerant Malassezia isolated from bats.</title>
        <authorList>
            <person name="Lorch J.M."/>
            <person name="Palmer J.M."/>
            <person name="Vanderwolf K.J."/>
            <person name="Schmidt K.Z."/>
            <person name="Verant M.L."/>
            <person name="Weller T.J."/>
            <person name="Blehert D.S."/>
        </authorList>
    </citation>
    <scope>NUCLEOTIDE SEQUENCE [LARGE SCALE GENOMIC DNA]</scope>
    <source>
        <strain evidence="8 9">NWHC:44797-103</strain>
    </source>
</reference>
<protein>
    <recommendedName>
        <fullName evidence="5">Pyrroline-5-carboxylate reductase</fullName>
        <ecNumber evidence="5">1.5.1.2</ecNumber>
    </recommendedName>
</protein>
<keyword evidence="5" id="KW-0028">Amino-acid biosynthesis</keyword>
<dbReference type="AlphaFoldDB" id="A0A2N1JA21"/>
<evidence type="ECO:0000256" key="4">
    <source>
        <dbReference type="PIRSR" id="PIRSR000193-1"/>
    </source>
</evidence>
<feature type="domain" description="Pyrroline-5-carboxylate reductase catalytic N-terminal" evidence="6">
    <location>
        <begin position="34"/>
        <end position="107"/>
    </location>
</feature>
<comment type="pathway">
    <text evidence="5">Amino-acid biosynthesis; L-proline biosynthesis; L-proline from L-glutamate 5-semialdehyde: step 1/1.</text>
</comment>
<gene>
    <name evidence="8" type="primary">PRO3</name>
    <name evidence="8" type="ORF">MVES_002956</name>
</gene>
<dbReference type="Proteomes" id="UP000232875">
    <property type="component" value="Unassembled WGS sequence"/>
</dbReference>
<dbReference type="EC" id="1.5.1.2" evidence="5"/>
<evidence type="ECO:0000259" key="7">
    <source>
        <dbReference type="Pfam" id="PF14748"/>
    </source>
</evidence>
<dbReference type="UniPathway" id="UPA00098">
    <property type="reaction ID" value="UER00361"/>
</dbReference>
<organism evidence="8 9">
    <name type="scientific">Malassezia vespertilionis</name>
    <dbReference type="NCBI Taxonomy" id="2020962"/>
    <lineage>
        <taxon>Eukaryota</taxon>
        <taxon>Fungi</taxon>
        <taxon>Dikarya</taxon>
        <taxon>Basidiomycota</taxon>
        <taxon>Ustilaginomycotina</taxon>
        <taxon>Malasseziomycetes</taxon>
        <taxon>Malasseziales</taxon>
        <taxon>Malasseziaceae</taxon>
        <taxon>Malassezia</taxon>
    </lineage>
</organism>
<dbReference type="HAMAP" id="MF_01925">
    <property type="entry name" value="P5C_reductase"/>
    <property type="match status" value="1"/>
</dbReference>
<dbReference type="SUPFAM" id="SSF51735">
    <property type="entry name" value="NAD(P)-binding Rossmann-fold domains"/>
    <property type="match status" value="1"/>
</dbReference>
<comment type="catalytic activity">
    <reaction evidence="5">
        <text>L-proline + NADP(+) = (S)-1-pyrroline-5-carboxylate + NADPH + 2 H(+)</text>
        <dbReference type="Rhea" id="RHEA:14109"/>
        <dbReference type="ChEBI" id="CHEBI:15378"/>
        <dbReference type="ChEBI" id="CHEBI:17388"/>
        <dbReference type="ChEBI" id="CHEBI:57783"/>
        <dbReference type="ChEBI" id="CHEBI:58349"/>
        <dbReference type="ChEBI" id="CHEBI:60039"/>
        <dbReference type="EC" id="1.5.1.2"/>
    </reaction>
</comment>
<evidence type="ECO:0000313" key="8">
    <source>
        <dbReference type="EMBL" id="PKI83332.1"/>
    </source>
</evidence>
<keyword evidence="2 4" id="KW-0521">NADP</keyword>
<dbReference type="GO" id="GO:0055129">
    <property type="term" value="P:L-proline biosynthetic process"/>
    <property type="evidence" value="ECO:0007669"/>
    <property type="project" value="UniProtKB-UniPathway"/>
</dbReference>
<dbReference type="Pfam" id="PF03807">
    <property type="entry name" value="F420_oxidored"/>
    <property type="match status" value="1"/>
</dbReference>
<accession>A0A2N1JA21</accession>